<protein>
    <submittedName>
        <fullName evidence="1">Uncharacterized protein</fullName>
    </submittedName>
</protein>
<reference evidence="1 2" key="1">
    <citation type="journal article" date="2019" name="Commun. Biol.">
        <title>The bagworm genome reveals a unique fibroin gene that provides high tensile strength.</title>
        <authorList>
            <person name="Kono N."/>
            <person name="Nakamura H."/>
            <person name="Ohtoshi R."/>
            <person name="Tomita M."/>
            <person name="Numata K."/>
            <person name="Arakawa K."/>
        </authorList>
    </citation>
    <scope>NUCLEOTIDE SEQUENCE [LARGE SCALE GENOMIC DNA]</scope>
</reference>
<dbReference type="AlphaFoldDB" id="A0A4C1XBJ8"/>
<evidence type="ECO:0000313" key="1">
    <source>
        <dbReference type="EMBL" id="GBP59794.1"/>
    </source>
</evidence>
<comment type="caution">
    <text evidence="1">The sequence shown here is derived from an EMBL/GenBank/DDBJ whole genome shotgun (WGS) entry which is preliminary data.</text>
</comment>
<sequence>MIHLFTSPAGLVSRILQIDQRFKMLYVRCSLEAKVDTEILQVKNQNRTFHEVGSVPYEIIPKLNGFEVTQRIPILGMALREVP</sequence>
<organism evidence="1 2">
    <name type="scientific">Eumeta variegata</name>
    <name type="common">Bagworm moth</name>
    <name type="synonym">Eumeta japonica</name>
    <dbReference type="NCBI Taxonomy" id="151549"/>
    <lineage>
        <taxon>Eukaryota</taxon>
        <taxon>Metazoa</taxon>
        <taxon>Ecdysozoa</taxon>
        <taxon>Arthropoda</taxon>
        <taxon>Hexapoda</taxon>
        <taxon>Insecta</taxon>
        <taxon>Pterygota</taxon>
        <taxon>Neoptera</taxon>
        <taxon>Endopterygota</taxon>
        <taxon>Lepidoptera</taxon>
        <taxon>Glossata</taxon>
        <taxon>Ditrysia</taxon>
        <taxon>Tineoidea</taxon>
        <taxon>Psychidae</taxon>
        <taxon>Oiketicinae</taxon>
        <taxon>Eumeta</taxon>
    </lineage>
</organism>
<dbReference type="Proteomes" id="UP000299102">
    <property type="component" value="Unassembled WGS sequence"/>
</dbReference>
<proteinExistence type="predicted"/>
<dbReference type="EMBL" id="BGZK01000771">
    <property type="protein sequence ID" value="GBP59794.1"/>
    <property type="molecule type" value="Genomic_DNA"/>
</dbReference>
<name>A0A4C1XBJ8_EUMVA</name>
<evidence type="ECO:0000313" key="2">
    <source>
        <dbReference type="Proteomes" id="UP000299102"/>
    </source>
</evidence>
<keyword evidence="2" id="KW-1185">Reference proteome</keyword>
<accession>A0A4C1XBJ8</accession>
<gene>
    <name evidence="1" type="ORF">EVAR_30063_1</name>
</gene>